<reference evidence="2" key="1">
    <citation type="journal article" date="2020" name="Stud. Mycol.">
        <title>101 Dothideomycetes genomes: a test case for predicting lifestyles and emergence of pathogens.</title>
        <authorList>
            <person name="Haridas S."/>
            <person name="Albert R."/>
            <person name="Binder M."/>
            <person name="Bloem J."/>
            <person name="Labutti K."/>
            <person name="Salamov A."/>
            <person name="Andreopoulos B."/>
            <person name="Baker S."/>
            <person name="Barry K."/>
            <person name="Bills G."/>
            <person name="Bluhm B."/>
            <person name="Cannon C."/>
            <person name="Castanera R."/>
            <person name="Culley D."/>
            <person name="Daum C."/>
            <person name="Ezra D."/>
            <person name="Gonzalez J."/>
            <person name="Henrissat B."/>
            <person name="Kuo A."/>
            <person name="Liang C."/>
            <person name="Lipzen A."/>
            <person name="Lutzoni F."/>
            <person name="Magnuson J."/>
            <person name="Mondo S."/>
            <person name="Nolan M."/>
            <person name="Ohm R."/>
            <person name="Pangilinan J."/>
            <person name="Park H.-J."/>
            <person name="Ramirez L."/>
            <person name="Alfaro M."/>
            <person name="Sun H."/>
            <person name="Tritt A."/>
            <person name="Yoshinaga Y."/>
            <person name="Zwiers L.-H."/>
            <person name="Turgeon B."/>
            <person name="Goodwin S."/>
            <person name="Spatafora J."/>
            <person name="Crous P."/>
            <person name="Grigoriev I."/>
        </authorList>
    </citation>
    <scope>NUCLEOTIDE SEQUENCE</scope>
    <source>
        <strain evidence="2">CBS 123094</strain>
    </source>
</reference>
<dbReference type="Proteomes" id="UP000799779">
    <property type="component" value="Unassembled WGS sequence"/>
</dbReference>
<evidence type="ECO:0000313" key="2">
    <source>
        <dbReference type="EMBL" id="KAF1993095.1"/>
    </source>
</evidence>
<dbReference type="EMBL" id="ML977732">
    <property type="protein sequence ID" value="KAF1993095.1"/>
    <property type="molecule type" value="Genomic_DNA"/>
</dbReference>
<dbReference type="OrthoDB" id="5142818at2759"/>
<evidence type="ECO:0000256" key="1">
    <source>
        <dbReference type="SAM" id="MobiDB-lite"/>
    </source>
</evidence>
<gene>
    <name evidence="2" type="ORF">P154DRAFT_528032</name>
</gene>
<protein>
    <submittedName>
        <fullName evidence="2">Uncharacterized protein</fullName>
    </submittedName>
</protein>
<proteinExistence type="predicted"/>
<sequence>MITSDDNIRMMQKRLTWTSFHYPSTQSWPTWPSAATPGEDQTPDPYLEVLCNVLGVENVRIARRVEDMDQAAYIVLWGSADALASFQASALFPVFMKALPFENAQSEANYTSPSRTIGLQFDHGFNMDTELHGRVTLNKFTGIATWESWHWSMRNAFNGFMPLGCMDIARKRPPMRCWCVTWVDQQGGEQQGMWTPLEGIEDESEVKKVISRGDEHARERWEFLRWNEPTYYGATREREEESTKQPGAMQHWEEAIQRYMPPVQTWAQERWDIEKPYFPNVPDEDDVEIDMEELDLDEEDASSGIEEDGNVPAGTR</sequence>
<dbReference type="AlphaFoldDB" id="A0A6A5W1R6"/>
<evidence type="ECO:0000313" key="3">
    <source>
        <dbReference type="Proteomes" id="UP000799779"/>
    </source>
</evidence>
<feature type="compositionally biased region" description="Acidic residues" evidence="1">
    <location>
        <begin position="293"/>
        <end position="309"/>
    </location>
</feature>
<name>A0A6A5W1R6_9PLEO</name>
<keyword evidence="3" id="KW-1185">Reference proteome</keyword>
<accession>A0A6A5W1R6</accession>
<organism evidence="2 3">
    <name type="scientific">Amniculicola lignicola CBS 123094</name>
    <dbReference type="NCBI Taxonomy" id="1392246"/>
    <lineage>
        <taxon>Eukaryota</taxon>
        <taxon>Fungi</taxon>
        <taxon>Dikarya</taxon>
        <taxon>Ascomycota</taxon>
        <taxon>Pezizomycotina</taxon>
        <taxon>Dothideomycetes</taxon>
        <taxon>Pleosporomycetidae</taxon>
        <taxon>Pleosporales</taxon>
        <taxon>Amniculicolaceae</taxon>
        <taxon>Amniculicola</taxon>
    </lineage>
</organism>
<feature type="region of interest" description="Disordered" evidence="1">
    <location>
        <begin position="293"/>
        <end position="316"/>
    </location>
</feature>